<organism evidence="1 2">
    <name type="scientific">Neurospora intermedia</name>
    <dbReference type="NCBI Taxonomy" id="5142"/>
    <lineage>
        <taxon>Eukaryota</taxon>
        <taxon>Fungi</taxon>
        <taxon>Dikarya</taxon>
        <taxon>Ascomycota</taxon>
        <taxon>Pezizomycotina</taxon>
        <taxon>Sordariomycetes</taxon>
        <taxon>Sordariomycetidae</taxon>
        <taxon>Sordariales</taxon>
        <taxon>Sordariaceae</taxon>
        <taxon>Neurospora</taxon>
    </lineage>
</organism>
<gene>
    <name evidence="1" type="ORF">QR685DRAFT_95697</name>
</gene>
<name>A0ABR3D2S2_NEUIN</name>
<protein>
    <submittedName>
        <fullName evidence="1">Uncharacterized protein</fullName>
    </submittedName>
</protein>
<dbReference type="Proteomes" id="UP001451303">
    <property type="component" value="Unassembled WGS sequence"/>
</dbReference>
<accession>A0ABR3D2S2</accession>
<dbReference type="EMBL" id="JAVLET010000011">
    <property type="protein sequence ID" value="KAL0467003.1"/>
    <property type="molecule type" value="Genomic_DNA"/>
</dbReference>
<evidence type="ECO:0000313" key="2">
    <source>
        <dbReference type="Proteomes" id="UP001451303"/>
    </source>
</evidence>
<reference evidence="1 2" key="1">
    <citation type="submission" date="2023-09" db="EMBL/GenBank/DDBJ databases">
        <title>Multi-omics analysis of a traditional fermented food reveals byproduct-associated fungal strains for waste-to-food upcycling.</title>
        <authorList>
            <consortium name="Lawrence Berkeley National Laboratory"/>
            <person name="Rekdal V.M."/>
            <person name="Villalobos-Escobedo J.M."/>
            <person name="Rodriguez-Valeron N."/>
            <person name="Garcia M.O."/>
            <person name="Vasquez D.P."/>
            <person name="Damayanti I."/>
            <person name="Sorensen P.M."/>
            <person name="Baidoo E.E."/>
            <person name="De Carvalho A.C."/>
            <person name="Riley R."/>
            <person name="Lipzen A."/>
            <person name="He G."/>
            <person name="Yan M."/>
            <person name="Haridas S."/>
            <person name="Daum C."/>
            <person name="Yoshinaga Y."/>
            <person name="Ng V."/>
            <person name="Grigoriev I.V."/>
            <person name="Munk R."/>
            <person name="Nuraida L."/>
            <person name="Wijaya C.H."/>
            <person name="Morales P.-C."/>
            <person name="Keasling J.D."/>
        </authorList>
    </citation>
    <scope>NUCLEOTIDE SEQUENCE [LARGE SCALE GENOMIC DNA]</scope>
    <source>
        <strain evidence="1 2">FGSC 2613</strain>
    </source>
</reference>
<proteinExistence type="predicted"/>
<sequence length="61" mass="7003">MPYRDDGYGTLLVRPEERLFLLDEQLSVQLTLVQCVSGPFNQAQQQIRQKLAEVSPGHDHH</sequence>
<keyword evidence="2" id="KW-1185">Reference proteome</keyword>
<comment type="caution">
    <text evidence="1">The sequence shown here is derived from an EMBL/GenBank/DDBJ whole genome shotgun (WGS) entry which is preliminary data.</text>
</comment>
<evidence type="ECO:0000313" key="1">
    <source>
        <dbReference type="EMBL" id="KAL0467003.1"/>
    </source>
</evidence>